<feature type="domain" description="Alanyl-transfer RNA synthetases family profile" evidence="1">
    <location>
        <begin position="1"/>
        <end position="329"/>
    </location>
</feature>
<dbReference type="InterPro" id="IPR045864">
    <property type="entry name" value="aa-tRNA-synth_II/BPL/LPL"/>
</dbReference>
<dbReference type="GO" id="GO:0003676">
    <property type="term" value="F:nucleic acid binding"/>
    <property type="evidence" value="ECO:0007669"/>
    <property type="project" value="InterPro"/>
</dbReference>
<dbReference type="InterPro" id="IPR050058">
    <property type="entry name" value="Ala-tRNA_ligase"/>
</dbReference>
<dbReference type="EMBL" id="CP092148">
    <property type="protein sequence ID" value="WGS67181.1"/>
    <property type="molecule type" value="Genomic_DNA"/>
</dbReference>
<evidence type="ECO:0000259" key="1">
    <source>
        <dbReference type="PROSITE" id="PS50860"/>
    </source>
</evidence>
<dbReference type="AlphaFoldDB" id="A0AAJ6FPZ1"/>
<proteinExistence type="predicted"/>
<evidence type="ECO:0000313" key="3">
    <source>
        <dbReference type="Proteomes" id="UP001237869"/>
    </source>
</evidence>
<dbReference type="SUPFAM" id="SSF55681">
    <property type="entry name" value="Class II aaRS and biotin synthetases"/>
    <property type="match status" value="1"/>
</dbReference>
<dbReference type="GO" id="GO:0005524">
    <property type="term" value="F:ATP binding"/>
    <property type="evidence" value="ECO:0007669"/>
    <property type="project" value="InterPro"/>
</dbReference>
<dbReference type="GO" id="GO:0002161">
    <property type="term" value="F:aminoacyl-tRNA deacylase activity"/>
    <property type="evidence" value="ECO:0007669"/>
    <property type="project" value="TreeGrafter"/>
</dbReference>
<name>A0AAJ6FPZ1_CARRU</name>
<dbReference type="GO" id="GO:0006419">
    <property type="term" value="P:alanyl-tRNA aminoacylation"/>
    <property type="evidence" value="ECO:0007669"/>
    <property type="project" value="InterPro"/>
</dbReference>
<organism evidence="2 3">
    <name type="scientific">Carsonella ruddii</name>
    <dbReference type="NCBI Taxonomy" id="114186"/>
    <lineage>
        <taxon>Bacteria</taxon>
        <taxon>Pseudomonadati</taxon>
        <taxon>Pseudomonadota</taxon>
        <taxon>Gammaproteobacteria</taxon>
        <taxon>Oceanospirillales</taxon>
        <taxon>Halomonadaceae</taxon>
        <taxon>Zymobacter group</taxon>
        <taxon>Candidatus Carsonella</taxon>
    </lineage>
</organism>
<accession>A0AAJ6FPZ1</accession>
<protein>
    <recommendedName>
        <fullName evidence="1">Alanyl-transfer RNA synthetases family profile domain-containing protein</fullName>
    </recommendedName>
</protein>
<reference evidence="2" key="1">
    <citation type="submission" date="2022-02" db="EMBL/GenBank/DDBJ databases">
        <title>Long-read sequencing of the primary endosymbionts of Cacopsylla melanoneura.</title>
        <authorList>
            <person name="Dittmer J."/>
            <person name="Corretto E."/>
            <person name="Stauffer C."/>
            <person name="Schuler H."/>
        </authorList>
    </citation>
    <scope>NUCLEOTIDE SEQUENCE</scope>
    <source>
        <strain evidence="2">Cmel4</strain>
    </source>
</reference>
<dbReference type="Proteomes" id="UP001237869">
    <property type="component" value="Chromosome"/>
</dbReference>
<dbReference type="PROSITE" id="PS50860">
    <property type="entry name" value="AA_TRNA_LIGASE_II_ALA"/>
    <property type="match status" value="1"/>
</dbReference>
<dbReference type="Gene3D" id="3.30.930.10">
    <property type="entry name" value="Bira Bifunctional Protein, Domain 2"/>
    <property type="match status" value="1"/>
</dbReference>
<gene>
    <name evidence="2" type="ORF">MEJ65_00745</name>
</gene>
<evidence type="ECO:0000313" key="2">
    <source>
        <dbReference type="EMBL" id="WGS67181.1"/>
    </source>
</evidence>
<dbReference type="PANTHER" id="PTHR11777">
    <property type="entry name" value="ALANYL-TRNA SYNTHETASE"/>
    <property type="match status" value="1"/>
</dbReference>
<dbReference type="GO" id="GO:0004813">
    <property type="term" value="F:alanine-tRNA ligase activity"/>
    <property type="evidence" value="ECO:0007669"/>
    <property type="project" value="InterPro"/>
</dbReference>
<dbReference type="InterPro" id="IPR018165">
    <property type="entry name" value="Ala-tRNA-synth_IIc_core"/>
</dbReference>
<sequence>MFNFLKYFNLYNFFIFGNQNIISDSKSLLFNNSGFSSIKNLILKLKKIYISTYQYCIRLKGIFNDLKNNNDGIHQTSFIMLGVFLKNENNFKLLNLSLNYLYFIKKIKKKKIFFTVNIYDYKNILILLISKINIKKIIFTKKNIWKININGFLGYCVEIYIYKKKKMLEIWNFVDIKFLKINNIIFKLKDNIIDSGLGYNRICNFKKKNLRLNDLCNTIYLINNNININFTKNHNFILNKLIKIIIKIILKKKINIFKIFIFFLKKKKIYFKSDILKFIKFILKKEYLFFLNIKKIFISKINIHEMKFIHETYGLPYNYIYEIIKNIYK</sequence>
<dbReference type="PANTHER" id="PTHR11777:SF9">
    <property type="entry name" value="ALANINE--TRNA LIGASE, CYTOPLASMIC"/>
    <property type="match status" value="1"/>
</dbReference>
<dbReference type="RefSeq" id="WP_280956164.1">
    <property type="nucleotide sequence ID" value="NZ_CP092146.1"/>
</dbReference>